<name>A0ABY5QXS7_9HYPH</name>
<accession>A0ABY5QXS7</accession>
<gene>
    <name evidence="1" type="ORF">IHQ72_01540</name>
</gene>
<evidence type="ECO:0000313" key="2">
    <source>
        <dbReference type="Proteomes" id="UP001058098"/>
    </source>
</evidence>
<proteinExistence type="predicted"/>
<organism evidence="1 2">
    <name type="scientific">Mesorhizobium onobrychidis</name>
    <dbReference type="NCBI Taxonomy" id="2775404"/>
    <lineage>
        <taxon>Bacteria</taxon>
        <taxon>Pseudomonadati</taxon>
        <taxon>Pseudomonadota</taxon>
        <taxon>Alphaproteobacteria</taxon>
        <taxon>Hyphomicrobiales</taxon>
        <taxon>Phyllobacteriaceae</taxon>
        <taxon>Mesorhizobium</taxon>
    </lineage>
</organism>
<sequence>MQLTLYCVHYQICDSAGRGVEKARVMIAIGNQFGGPEQRGSLVHSMLNKAMNVAADVRDASYNDGTEAWINPIFILPGSVSKPEFEGYKLGHFSREQKGLVVMIAVPQPVADGEDIAGFVGMSLREAVRLAAAYFPEKGISFSTLKAEKIILAIEAALE</sequence>
<keyword evidence="2" id="KW-1185">Reference proteome</keyword>
<protein>
    <submittedName>
        <fullName evidence="1">Uncharacterized protein</fullName>
    </submittedName>
</protein>
<reference evidence="1" key="1">
    <citation type="submission" date="2020-09" db="EMBL/GenBank/DDBJ databases">
        <title>Rhizobia associated with sainfoin plants.</title>
        <authorList>
            <person name="Asharfi S."/>
            <person name="Kuzmanovic N."/>
            <person name="Bunk B."/>
            <person name="Sproeer C."/>
            <person name="Becker M."/>
            <person name="Thuenen T."/>
        </authorList>
    </citation>
    <scope>NUCLEOTIDE SEQUENCE</scope>
    <source>
        <strain evidence="1">OM4</strain>
    </source>
</reference>
<dbReference type="EMBL" id="CP062229">
    <property type="protein sequence ID" value="UVC15908.1"/>
    <property type="molecule type" value="Genomic_DNA"/>
</dbReference>
<dbReference type="RefSeq" id="WP_258120833.1">
    <property type="nucleotide sequence ID" value="NZ_CP062229.1"/>
</dbReference>
<evidence type="ECO:0000313" key="1">
    <source>
        <dbReference type="EMBL" id="UVC15908.1"/>
    </source>
</evidence>
<dbReference type="Proteomes" id="UP001058098">
    <property type="component" value="Chromosome"/>
</dbReference>